<dbReference type="InterPro" id="IPR010213">
    <property type="entry name" value="TF_NusA"/>
</dbReference>
<dbReference type="InterPro" id="IPR036555">
    <property type="entry name" value="NusA_N_sf"/>
</dbReference>
<dbReference type="PANTHER" id="PTHR22648:SF0">
    <property type="entry name" value="TRANSCRIPTION TERMINATION_ANTITERMINATION PROTEIN NUSA"/>
    <property type="match status" value="1"/>
</dbReference>
<reference evidence="9" key="2">
    <citation type="journal article" date="2021" name="PeerJ">
        <title>Extensive microbial diversity within the chicken gut microbiome revealed by metagenomics and culture.</title>
        <authorList>
            <person name="Gilroy R."/>
            <person name="Ravi A."/>
            <person name="Getino M."/>
            <person name="Pursley I."/>
            <person name="Horton D.L."/>
            <person name="Alikhan N.F."/>
            <person name="Baker D."/>
            <person name="Gharbi K."/>
            <person name="Hall N."/>
            <person name="Watson M."/>
            <person name="Adriaenssens E.M."/>
            <person name="Foster-Nyarko E."/>
            <person name="Jarju S."/>
            <person name="Secka A."/>
            <person name="Antonio M."/>
            <person name="Oren A."/>
            <person name="Chaudhuri R.R."/>
            <person name="La Ragione R."/>
            <person name="Hildebrand F."/>
            <person name="Pallen M.J."/>
        </authorList>
    </citation>
    <scope>NUCLEOTIDE SEQUENCE</scope>
    <source>
        <strain evidence="9">CHK186-9395</strain>
    </source>
</reference>
<dbReference type="InterPro" id="IPR025249">
    <property type="entry name" value="TF_NusA_KH_1st"/>
</dbReference>
<dbReference type="Gene3D" id="2.40.50.140">
    <property type="entry name" value="Nucleic acid-binding proteins"/>
    <property type="match status" value="1"/>
</dbReference>
<dbReference type="GO" id="GO:0031564">
    <property type="term" value="P:transcription antitermination"/>
    <property type="evidence" value="ECO:0007669"/>
    <property type="project" value="UniProtKB-UniRule"/>
</dbReference>
<comment type="caution">
    <text evidence="9">The sequence shown here is derived from an EMBL/GenBank/DDBJ whole genome shotgun (WGS) entry which is preliminary data.</text>
</comment>
<feature type="domain" description="S1 motif" evidence="8">
    <location>
        <begin position="136"/>
        <end position="202"/>
    </location>
</feature>
<dbReference type="PROSITE" id="PS50126">
    <property type="entry name" value="S1"/>
    <property type="match status" value="1"/>
</dbReference>
<dbReference type="EMBL" id="DVOJ01000014">
    <property type="protein sequence ID" value="HIV01705.1"/>
    <property type="molecule type" value="Genomic_DNA"/>
</dbReference>
<evidence type="ECO:0000313" key="10">
    <source>
        <dbReference type="Proteomes" id="UP000886861"/>
    </source>
</evidence>
<evidence type="ECO:0000256" key="4">
    <source>
        <dbReference type="ARBA" id="ARBA00022884"/>
    </source>
</evidence>
<comment type="subcellular location">
    <subcellularLocation>
        <location evidence="7">Cytoplasm</location>
    </subcellularLocation>
</comment>
<organism evidence="9 10">
    <name type="scientific">Candidatus Caccopulliclostridium gallistercoris</name>
    <dbReference type="NCBI Taxonomy" id="2840719"/>
    <lineage>
        <taxon>Bacteria</taxon>
        <taxon>Bacillati</taxon>
        <taxon>Bacillota</taxon>
        <taxon>Clostridia</taxon>
        <taxon>Candidatus Caccopulliclostridium</taxon>
    </lineage>
</organism>
<dbReference type="FunFam" id="3.30.1480.10:FF:000002">
    <property type="entry name" value="Transcription termination/antitermination protein NusA"/>
    <property type="match status" value="1"/>
</dbReference>
<dbReference type="InterPro" id="IPR015946">
    <property type="entry name" value="KH_dom-like_a/b"/>
</dbReference>
<dbReference type="Pfam" id="PF26594">
    <property type="entry name" value="KH_NusA_2nd"/>
    <property type="match status" value="1"/>
</dbReference>
<dbReference type="FunFam" id="3.30.300.20:FF:000002">
    <property type="entry name" value="Transcription termination/antitermination protein NusA"/>
    <property type="match status" value="1"/>
</dbReference>
<dbReference type="HAMAP" id="MF_00945_B">
    <property type="entry name" value="NusA_B"/>
    <property type="match status" value="1"/>
</dbReference>
<dbReference type="Gene3D" id="3.30.300.20">
    <property type="match status" value="2"/>
</dbReference>
<dbReference type="SMART" id="SM00322">
    <property type="entry name" value="KH"/>
    <property type="match status" value="2"/>
</dbReference>
<dbReference type="Pfam" id="PF08529">
    <property type="entry name" value="NusA_N"/>
    <property type="match status" value="1"/>
</dbReference>
<dbReference type="PANTHER" id="PTHR22648">
    <property type="entry name" value="TRANSCRIPTION TERMINATION FACTOR NUSA"/>
    <property type="match status" value="1"/>
</dbReference>
<keyword evidence="4 7" id="KW-0694">RNA-binding</keyword>
<evidence type="ECO:0000256" key="6">
    <source>
        <dbReference type="ARBA" id="ARBA00023163"/>
    </source>
</evidence>
<dbReference type="CDD" id="cd02134">
    <property type="entry name" value="KH-II_NusA_rpt1"/>
    <property type="match status" value="1"/>
</dbReference>
<dbReference type="SUPFAM" id="SSF50249">
    <property type="entry name" value="Nucleic acid-binding proteins"/>
    <property type="match status" value="1"/>
</dbReference>
<keyword evidence="3 7" id="KW-0889">Transcription antitermination</keyword>
<dbReference type="GO" id="GO:0006353">
    <property type="term" value="P:DNA-templated transcription termination"/>
    <property type="evidence" value="ECO:0007669"/>
    <property type="project" value="UniProtKB-UniRule"/>
</dbReference>
<dbReference type="Pfam" id="PF00575">
    <property type="entry name" value="S1"/>
    <property type="match status" value="1"/>
</dbReference>
<keyword evidence="6 7" id="KW-0804">Transcription</keyword>
<comment type="function">
    <text evidence="7">Participates in both transcription termination and antitermination.</text>
</comment>
<dbReference type="FunFam" id="3.30.300.20:FF:000005">
    <property type="entry name" value="Transcription termination/antitermination protein NusA"/>
    <property type="match status" value="1"/>
</dbReference>
<dbReference type="SMART" id="SM00316">
    <property type="entry name" value="S1"/>
    <property type="match status" value="1"/>
</dbReference>
<keyword evidence="5 7" id="KW-0805">Transcription regulation</keyword>
<comment type="similarity">
    <text evidence="7">Belongs to the NusA family.</text>
</comment>
<dbReference type="NCBIfam" id="TIGR01953">
    <property type="entry name" value="NusA"/>
    <property type="match status" value="1"/>
</dbReference>
<dbReference type="InterPro" id="IPR004087">
    <property type="entry name" value="KH_dom"/>
</dbReference>
<dbReference type="Gene3D" id="3.30.1480.10">
    <property type="entry name" value="NusA, N-terminal domain"/>
    <property type="match status" value="1"/>
</dbReference>
<dbReference type="InterPro" id="IPR058582">
    <property type="entry name" value="KH_NusA_2nd"/>
</dbReference>
<dbReference type="PROSITE" id="PS50084">
    <property type="entry name" value="KH_TYPE_1"/>
    <property type="match status" value="1"/>
</dbReference>
<dbReference type="InterPro" id="IPR013735">
    <property type="entry name" value="TF_NusA_N"/>
</dbReference>
<comment type="subunit">
    <text evidence="7">Monomer. Binds directly to the core enzyme of the DNA-dependent RNA polymerase and to nascent RNA.</text>
</comment>
<evidence type="ECO:0000313" key="9">
    <source>
        <dbReference type="EMBL" id="HIV01705.1"/>
    </source>
</evidence>
<proteinExistence type="inferred from homology"/>
<dbReference type="SUPFAM" id="SSF69705">
    <property type="entry name" value="Transcription factor NusA, N-terminal domain"/>
    <property type="match status" value="1"/>
</dbReference>
<dbReference type="GO" id="GO:0005829">
    <property type="term" value="C:cytosol"/>
    <property type="evidence" value="ECO:0007669"/>
    <property type="project" value="TreeGrafter"/>
</dbReference>
<dbReference type="Proteomes" id="UP000886861">
    <property type="component" value="Unassembled WGS sequence"/>
</dbReference>
<dbReference type="GO" id="GO:0003700">
    <property type="term" value="F:DNA-binding transcription factor activity"/>
    <property type="evidence" value="ECO:0007669"/>
    <property type="project" value="InterPro"/>
</dbReference>
<evidence type="ECO:0000256" key="2">
    <source>
        <dbReference type="ARBA" id="ARBA00022490"/>
    </source>
</evidence>
<keyword evidence="1 7" id="KW-0806">Transcription termination</keyword>
<evidence type="ECO:0000259" key="8">
    <source>
        <dbReference type="PROSITE" id="PS50126"/>
    </source>
</evidence>
<dbReference type="Pfam" id="PF13184">
    <property type="entry name" value="KH_NusA_1st"/>
    <property type="match status" value="1"/>
</dbReference>
<dbReference type="GO" id="GO:0003723">
    <property type="term" value="F:RNA binding"/>
    <property type="evidence" value="ECO:0007669"/>
    <property type="project" value="UniProtKB-UniRule"/>
</dbReference>
<evidence type="ECO:0000256" key="5">
    <source>
        <dbReference type="ARBA" id="ARBA00023015"/>
    </source>
</evidence>
<dbReference type="InterPro" id="IPR012340">
    <property type="entry name" value="NA-bd_OB-fold"/>
</dbReference>
<protein>
    <recommendedName>
        <fullName evidence="7">Transcription termination/antitermination protein NusA</fullName>
    </recommendedName>
</protein>
<evidence type="ECO:0000256" key="7">
    <source>
        <dbReference type="HAMAP-Rule" id="MF_00945"/>
    </source>
</evidence>
<accession>A0A9D1SYR1</accession>
<reference evidence="9" key="1">
    <citation type="submission" date="2020-10" db="EMBL/GenBank/DDBJ databases">
        <authorList>
            <person name="Gilroy R."/>
        </authorList>
    </citation>
    <scope>NUCLEOTIDE SEQUENCE</scope>
    <source>
        <strain evidence="9">CHK186-9395</strain>
    </source>
</reference>
<dbReference type="CDD" id="cd04455">
    <property type="entry name" value="S1_NusA"/>
    <property type="match status" value="1"/>
</dbReference>
<gene>
    <name evidence="7 9" type="primary">nusA</name>
    <name evidence="9" type="ORF">IAA62_04050</name>
</gene>
<sequence length="380" mass="42424">MVNKDFFQALDDLEAEKKINKEQFIETLETALTSAYKKMYGEAKSALVKLVPEKNTIKIYSYKTVVENVEDEDKEISLEDARKIKKSYNIGDTVVNEESTKEFGRIAAQTAKQVVLQKLREIERSIAVSELSEKEDELLTTVVKRIDNGTVYVSIAGSHTEGVMLESDQIPGEKFHVGDRVKVYVKKIRESFKGTQIQVSRSNAEFVKKLFELEIPEITSGDVVIKDIARDAGNRTKISVYATKPNVDALGACVGNRGVRINQIVSEINGEKIDLVLYSDDPLEYIARALSPAKVLSVETNESLKVSRVIVPKDKLSLAIGKNGVNVRLAARLTGWKIDVKPENEVEEVSDENYELTELSDEDNSKDLDDIFAGLEDLGE</sequence>
<dbReference type="InterPro" id="IPR009019">
    <property type="entry name" value="KH_sf_prok-type"/>
</dbReference>
<dbReference type="CDD" id="cd22529">
    <property type="entry name" value="KH-II_NusA_rpt2"/>
    <property type="match status" value="1"/>
</dbReference>
<name>A0A9D1SYR1_9FIRM</name>
<keyword evidence="2 7" id="KW-0963">Cytoplasm</keyword>
<dbReference type="InterPro" id="IPR003029">
    <property type="entry name" value="S1_domain"/>
</dbReference>
<dbReference type="AlphaFoldDB" id="A0A9D1SYR1"/>
<dbReference type="InterPro" id="IPR030842">
    <property type="entry name" value="TF_NusA_bacterial"/>
</dbReference>
<evidence type="ECO:0000256" key="3">
    <source>
        <dbReference type="ARBA" id="ARBA00022814"/>
    </source>
</evidence>
<dbReference type="SUPFAM" id="SSF54814">
    <property type="entry name" value="Prokaryotic type KH domain (KH-domain type II)"/>
    <property type="match status" value="2"/>
</dbReference>
<evidence type="ECO:0000256" key="1">
    <source>
        <dbReference type="ARBA" id="ARBA00022472"/>
    </source>
</evidence>